<dbReference type="RefSeq" id="WP_155136279.1">
    <property type="nucleotide sequence ID" value="NZ_BMGZ01000001.1"/>
</dbReference>
<keyword evidence="1" id="KW-1133">Transmembrane helix</keyword>
<proteinExistence type="predicted"/>
<keyword evidence="6" id="KW-1185">Reference proteome</keyword>
<name>A0A8J3A0C5_9PROT</name>
<dbReference type="EMBL" id="BMGZ01000001">
    <property type="protein sequence ID" value="GGH92673.1"/>
    <property type="molecule type" value="Genomic_DNA"/>
</dbReference>
<keyword evidence="1" id="KW-0812">Transmembrane</keyword>
<dbReference type="PANTHER" id="PTHR43194:SF2">
    <property type="entry name" value="PEROXISOMAL MEMBRANE PROTEIN LPX1"/>
    <property type="match status" value="1"/>
</dbReference>
<evidence type="ECO:0000313" key="3">
    <source>
        <dbReference type="EMBL" id="GGH92673.1"/>
    </source>
</evidence>
<dbReference type="Pfam" id="PF12146">
    <property type="entry name" value="Hydrolase_4"/>
    <property type="match status" value="1"/>
</dbReference>
<evidence type="ECO:0000313" key="4">
    <source>
        <dbReference type="EMBL" id="NHK26548.1"/>
    </source>
</evidence>
<sequence>MKALKIGLGIVAGLAAIYFGLASWLVFSPGDDPFADYPMDEASWRGMQQAGGTVMTLDKPFEERVFSARDGEHLFTRVYGPSTGTTIVFLHGVAADSTYLNNAAGLLHAATRARVITPDMRGVGQSGGDRYTVDYIGQYEDDVADMVAQLRKDNPDERIILAGHSMGGGVMLRHALLDDAVAPDAYLLFAPNFGEGPTQADPAAMDEQTRAFVRAIVHFELKRFIGLIMFDSVGVSALNDKPVLYFNAPPEMPAYSFSSVMSGQPIAPADTFVALAAIDVPLLVLVGENDDTFIASAYEPIVSANSDGETVVVPGQTHGGLINDPAVMDRVSVWMERF</sequence>
<dbReference type="InterPro" id="IPR050228">
    <property type="entry name" value="Carboxylesterase_BioH"/>
</dbReference>
<reference evidence="4 6" key="2">
    <citation type="submission" date="2020-02" db="EMBL/GenBank/DDBJ databases">
        <title>Genome sequence of Parvularcula flava strain NH6-79.</title>
        <authorList>
            <person name="Abdul Karim M.H."/>
            <person name="Lam M.Q."/>
            <person name="Chen S.J."/>
            <person name="Yahya A."/>
            <person name="Shahir S."/>
            <person name="Shamsir M.S."/>
            <person name="Chong C.S."/>
        </authorList>
    </citation>
    <scope>NUCLEOTIDE SEQUENCE [LARGE SCALE GENOMIC DNA]</scope>
    <source>
        <strain evidence="4 6">NH6-79</strain>
    </source>
</reference>
<dbReference type="Proteomes" id="UP000621856">
    <property type="component" value="Unassembled WGS sequence"/>
</dbReference>
<dbReference type="EMBL" id="VCJR02000001">
    <property type="protein sequence ID" value="NHK26548.1"/>
    <property type="molecule type" value="Genomic_DNA"/>
</dbReference>
<dbReference type="InterPro" id="IPR029058">
    <property type="entry name" value="AB_hydrolase_fold"/>
</dbReference>
<evidence type="ECO:0000259" key="2">
    <source>
        <dbReference type="Pfam" id="PF12146"/>
    </source>
</evidence>
<dbReference type="AlphaFoldDB" id="A0A8J3A0C5"/>
<evidence type="ECO:0000256" key="1">
    <source>
        <dbReference type="SAM" id="Phobius"/>
    </source>
</evidence>
<evidence type="ECO:0000313" key="6">
    <source>
        <dbReference type="Proteomes" id="UP000818603"/>
    </source>
</evidence>
<gene>
    <name evidence="4" type="ORF">FF098_001345</name>
    <name evidence="3" type="ORF">GCM10011355_02720</name>
</gene>
<feature type="domain" description="Serine aminopeptidase S33" evidence="2">
    <location>
        <begin position="85"/>
        <end position="319"/>
    </location>
</feature>
<dbReference type="SUPFAM" id="SSF53474">
    <property type="entry name" value="alpha/beta-Hydrolases"/>
    <property type="match status" value="1"/>
</dbReference>
<dbReference type="GO" id="GO:0016787">
    <property type="term" value="F:hydrolase activity"/>
    <property type="evidence" value="ECO:0007669"/>
    <property type="project" value="UniProtKB-KW"/>
</dbReference>
<keyword evidence="1" id="KW-0472">Membrane</keyword>
<comment type="caution">
    <text evidence="3">The sequence shown here is derived from an EMBL/GenBank/DDBJ whole genome shotgun (WGS) entry which is preliminary data.</text>
</comment>
<accession>A0A8J3A0C5</accession>
<organism evidence="3 5">
    <name type="scientific">Aquisalinus luteolus</name>
    <dbReference type="NCBI Taxonomy" id="1566827"/>
    <lineage>
        <taxon>Bacteria</taxon>
        <taxon>Pseudomonadati</taxon>
        <taxon>Pseudomonadota</taxon>
        <taxon>Alphaproteobacteria</taxon>
        <taxon>Parvularculales</taxon>
        <taxon>Parvularculaceae</taxon>
        <taxon>Aquisalinus</taxon>
    </lineage>
</organism>
<feature type="transmembrane region" description="Helical" evidence="1">
    <location>
        <begin position="7"/>
        <end position="27"/>
    </location>
</feature>
<reference evidence="3" key="3">
    <citation type="submission" date="2020-09" db="EMBL/GenBank/DDBJ databases">
        <authorList>
            <person name="Sun Q."/>
            <person name="Zhou Y."/>
        </authorList>
    </citation>
    <scope>NUCLEOTIDE SEQUENCE</scope>
    <source>
        <strain evidence="3">CGMCC 1.14984</strain>
    </source>
</reference>
<dbReference type="Proteomes" id="UP000818603">
    <property type="component" value="Unassembled WGS sequence"/>
</dbReference>
<dbReference type="InterPro" id="IPR022742">
    <property type="entry name" value="Hydrolase_4"/>
</dbReference>
<reference evidence="3" key="1">
    <citation type="journal article" date="2014" name="Int. J. Syst. Evol. Microbiol.">
        <title>Complete genome sequence of Corynebacterium casei LMG S-19264T (=DSM 44701T), isolated from a smear-ripened cheese.</title>
        <authorList>
            <consortium name="US DOE Joint Genome Institute (JGI-PGF)"/>
            <person name="Walter F."/>
            <person name="Albersmeier A."/>
            <person name="Kalinowski J."/>
            <person name="Ruckert C."/>
        </authorList>
    </citation>
    <scope>NUCLEOTIDE SEQUENCE</scope>
    <source>
        <strain evidence="3">CGMCC 1.14984</strain>
    </source>
</reference>
<dbReference type="Gene3D" id="3.40.50.1820">
    <property type="entry name" value="alpha/beta hydrolase"/>
    <property type="match status" value="1"/>
</dbReference>
<evidence type="ECO:0000313" key="5">
    <source>
        <dbReference type="Proteomes" id="UP000621856"/>
    </source>
</evidence>
<protein>
    <submittedName>
        <fullName evidence="3 4">Hydrolase</fullName>
    </submittedName>
</protein>
<keyword evidence="3" id="KW-0378">Hydrolase</keyword>
<dbReference type="PANTHER" id="PTHR43194">
    <property type="entry name" value="HYDROLASE ALPHA/BETA FOLD FAMILY"/>
    <property type="match status" value="1"/>
</dbReference>